<feature type="region of interest" description="Disordered" evidence="1">
    <location>
        <begin position="94"/>
        <end position="114"/>
    </location>
</feature>
<feature type="region of interest" description="Disordered" evidence="1">
    <location>
        <begin position="39"/>
        <end position="61"/>
    </location>
</feature>
<organism evidence="2 3">
    <name type="scientific">Azohydromonas lata</name>
    <dbReference type="NCBI Taxonomy" id="45677"/>
    <lineage>
        <taxon>Bacteria</taxon>
        <taxon>Pseudomonadati</taxon>
        <taxon>Pseudomonadota</taxon>
        <taxon>Betaproteobacteria</taxon>
        <taxon>Burkholderiales</taxon>
        <taxon>Sphaerotilaceae</taxon>
        <taxon>Azohydromonas</taxon>
    </lineage>
</organism>
<evidence type="ECO:0008006" key="4">
    <source>
        <dbReference type="Google" id="ProtNLM"/>
    </source>
</evidence>
<protein>
    <recommendedName>
        <fullName evidence="4">YHS domain-containing protein</fullName>
    </recommendedName>
</protein>
<keyword evidence="3" id="KW-1185">Reference proteome</keyword>
<dbReference type="Proteomes" id="UP001293718">
    <property type="component" value="Unassembled WGS sequence"/>
</dbReference>
<feature type="compositionally biased region" description="Basic residues" evidence="1">
    <location>
        <begin position="104"/>
        <end position="114"/>
    </location>
</feature>
<evidence type="ECO:0000256" key="1">
    <source>
        <dbReference type="SAM" id="MobiDB-lite"/>
    </source>
</evidence>
<comment type="caution">
    <text evidence="2">The sequence shown here is derived from an EMBL/GenBank/DDBJ whole genome shotgun (WGS) entry which is preliminary data.</text>
</comment>
<accession>A0ABU5I960</accession>
<evidence type="ECO:0000313" key="2">
    <source>
        <dbReference type="EMBL" id="MDZ5455639.1"/>
    </source>
</evidence>
<sequence length="114" mass="12370">MQWLTDNWLVALLALGALVFLLRRAGIRLGFATAARKRQRTSPEVDWSSTDPVSGEPVAPGGTLSVQHGGRIYRFASRETLECFQSDPERYLRGGAGRHGPSTAHRHGGHGGCC</sequence>
<dbReference type="EMBL" id="JAXOJX010000003">
    <property type="protein sequence ID" value="MDZ5455639.1"/>
    <property type="molecule type" value="Genomic_DNA"/>
</dbReference>
<proteinExistence type="predicted"/>
<reference evidence="2 3" key="1">
    <citation type="submission" date="2023-11" db="EMBL/GenBank/DDBJ databases">
        <title>Draft genome of Azohydromonas lata strain H1 (DSM1123), a polyhydroxyalkanoate producer.</title>
        <authorList>
            <person name="Traversa D."/>
            <person name="D'Addabbo P."/>
            <person name="Pazzani C."/>
            <person name="Manzari C."/>
            <person name="Chiara M."/>
            <person name="Scrascia M."/>
        </authorList>
    </citation>
    <scope>NUCLEOTIDE SEQUENCE [LARGE SCALE GENOMIC DNA]</scope>
    <source>
        <strain evidence="2 3">H1</strain>
    </source>
</reference>
<gene>
    <name evidence="2" type="ORF">SM757_03540</name>
</gene>
<dbReference type="RefSeq" id="WP_322464395.1">
    <property type="nucleotide sequence ID" value="NZ_JAXOJX010000003.1"/>
</dbReference>
<evidence type="ECO:0000313" key="3">
    <source>
        <dbReference type="Proteomes" id="UP001293718"/>
    </source>
</evidence>
<name>A0ABU5I960_9BURK</name>